<dbReference type="PANTHER" id="PTHR35902">
    <property type="entry name" value="S-LAYER DOMAIN-LIKE PROTEIN-RELATED"/>
    <property type="match status" value="1"/>
</dbReference>
<name>A0A7C5QQG9_CALS0</name>
<evidence type="ECO:0000256" key="1">
    <source>
        <dbReference type="SAM" id="Phobius"/>
    </source>
</evidence>
<organism evidence="2">
    <name type="scientific">Caldiarchaeum subterraneum</name>
    <dbReference type="NCBI Taxonomy" id="311458"/>
    <lineage>
        <taxon>Archaea</taxon>
        <taxon>Nitrososphaerota</taxon>
        <taxon>Candidatus Caldarchaeales</taxon>
        <taxon>Candidatus Caldarchaeaceae</taxon>
        <taxon>Candidatus Caldarchaeum</taxon>
    </lineage>
</organism>
<sequence length="616" mass="65696">MAEVVWGEPGQPVEVGPGSLNVPLSIKIIYMREEALSYASLLLVLPKGLTGLDGSNYVQAYISSLQRGQTATVTFRVNVAEDVKLGVYDASLRFTGYLADGTVFSTSSAVKLPIKGEVRLVMERVETRLVAGMSNSISVVLKNEGSGAAKNVQLRVAAPSQVSLFKQTYEFGEIGSGESVSIPLSLYIAPSLGGLPLTLSFSVSYLDAYLNSRMQSFELGYVVGLPGTPNMIVGATSNTLTMLQVNSLGLVVSNVGTSPIRDLTLTLSVSPPLILIGSDGRFHVDSIAAGETVNIPVSFYVSETTAPSVQAVTSLTYVDESNQIRSESRTLMFFVSAVSKELLSPIVIRLSPTLLYSGTINNVTVYLQNTGTTTLKAITVETPQTTSQATWIQDSPLTLESLRPGEEHEFKTRLYITQGAPTSLPLTLRVTYFMQDNVPKQEERQIGVLVKGLVKFEVVDYSVLPERPSPGQVFSITAVVVNVGTSTAMSVSIRPGEVQGFRPFGQTRTFLGDVAVNTPSSVTISMTVLNTTRPGPIQIPLVITYRNQLGESFTESLTIPVVVGQPAQGGLRGGAVQTTAAQQPAFLQTSGWTGLMVAGALAAGLVVGLVLGRRKR</sequence>
<dbReference type="EMBL" id="DRWN01000018">
    <property type="protein sequence ID" value="HHK67893.1"/>
    <property type="molecule type" value="Genomic_DNA"/>
</dbReference>
<comment type="caution">
    <text evidence="2">The sequence shown here is derived from an EMBL/GenBank/DDBJ whole genome shotgun (WGS) entry which is preliminary data.</text>
</comment>
<keyword evidence="1" id="KW-0472">Membrane</keyword>
<feature type="transmembrane region" description="Helical" evidence="1">
    <location>
        <begin position="592"/>
        <end position="612"/>
    </location>
</feature>
<keyword evidence="1" id="KW-0812">Transmembrane</keyword>
<accession>A0A7C5QQG9</accession>
<proteinExistence type="predicted"/>
<gene>
    <name evidence="2" type="ORF">ENM11_01900</name>
</gene>
<keyword evidence="1" id="KW-1133">Transmembrane helix</keyword>
<evidence type="ECO:0000313" key="2">
    <source>
        <dbReference type="EMBL" id="HHK67893.1"/>
    </source>
</evidence>
<dbReference type="AlphaFoldDB" id="A0A7C5QQG9"/>
<evidence type="ECO:0008006" key="3">
    <source>
        <dbReference type="Google" id="ProtNLM"/>
    </source>
</evidence>
<dbReference type="PANTHER" id="PTHR35902:SF3">
    <property type="entry name" value="NPCBM-ASSOCIATED, NEW3 DOMAIN OF ALPHA-GALACTOSIDASE"/>
    <property type="match status" value="1"/>
</dbReference>
<protein>
    <recommendedName>
        <fullName evidence="3">Alpha-galactosidase NEW3 domain-containing protein</fullName>
    </recommendedName>
</protein>
<reference evidence="2" key="1">
    <citation type="journal article" date="2020" name="mSystems">
        <title>Genome- and Community-Level Interaction Insights into Carbon Utilization and Element Cycling Functions of Hydrothermarchaeota in Hydrothermal Sediment.</title>
        <authorList>
            <person name="Zhou Z."/>
            <person name="Liu Y."/>
            <person name="Xu W."/>
            <person name="Pan J."/>
            <person name="Luo Z.H."/>
            <person name="Li M."/>
        </authorList>
    </citation>
    <scope>NUCLEOTIDE SEQUENCE [LARGE SCALE GENOMIC DNA]</scope>
    <source>
        <strain evidence="2">SpSt-1056</strain>
    </source>
</reference>